<dbReference type="KEGG" id="flh:EJ997_09065"/>
<accession>A0A3Q9G7I6</accession>
<dbReference type="EMBL" id="CP034593">
    <property type="protein sequence ID" value="AZQ77459.1"/>
    <property type="molecule type" value="Genomic_DNA"/>
</dbReference>
<dbReference type="AlphaFoldDB" id="A0A3Q9G7I6"/>
<protein>
    <submittedName>
        <fullName evidence="1">Uncharacterized protein</fullName>
    </submittedName>
</protein>
<dbReference type="OrthoDB" id="9775594at2"/>
<reference evidence="1 2" key="1">
    <citation type="submission" date="2018-12" db="EMBL/GenBank/DDBJ databases">
        <title>Complete genome sequence of Flaviflexus sp. H23T48.</title>
        <authorList>
            <person name="Bae J.-W."/>
            <person name="Lee J.-Y."/>
        </authorList>
    </citation>
    <scope>NUCLEOTIDE SEQUENCE [LARGE SCALE GENOMIC DNA]</scope>
    <source>
        <strain evidence="1 2">H23T48</strain>
    </source>
</reference>
<dbReference type="Proteomes" id="UP000280344">
    <property type="component" value="Chromosome"/>
</dbReference>
<dbReference type="SUPFAM" id="SSF53807">
    <property type="entry name" value="Helical backbone' metal receptor"/>
    <property type="match status" value="1"/>
</dbReference>
<sequence length="67" mass="7843">MSRRNWVSRPPGPNRIVGINWMGDVLYPEYFDNDIVAETKEFYDLFNRCELCDEEVEELLGNSTLKG</sequence>
<dbReference type="Gene3D" id="1.20.58.2180">
    <property type="match status" value="1"/>
</dbReference>
<proteinExistence type="predicted"/>
<name>A0A3Q9G7I6_9ACTO</name>
<evidence type="ECO:0000313" key="2">
    <source>
        <dbReference type="Proteomes" id="UP000280344"/>
    </source>
</evidence>
<evidence type="ECO:0000313" key="1">
    <source>
        <dbReference type="EMBL" id="AZQ77459.1"/>
    </source>
</evidence>
<gene>
    <name evidence="1" type="ORF">EJ997_09065</name>
</gene>
<organism evidence="1 2">
    <name type="scientific">Flaviflexus ciconiae</name>
    <dbReference type="NCBI Taxonomy" id="2496867"/>
    <lineage>
        <taxon>Bacteria</taxon>
        <taxon>Bacillati</taxon>
        <taxon>Actinomycetota</taxon>
        <taxon>Actinomycetes</taxon>
        <taxon>Actinomycetales</taxon>
        <taxon>Actinomycetaceae</taxon>
        <taxon>Flaviflexus</taxon>
    </lineage>
</organism>
<keyword evidence="2" id="KW-1185">Reference proteome</keyword>